<gene>
    <name evidence="2" type="ORF">EPZ47_22400</name>
</gene>
<dbReference type="Pfam" id="PF05593">
    <property type="entry name" value="RHS_repeat"/>
    <property type="match status" value="1"/>
</dbReference>
<dbReference type="InterPro" id="IPR022385">
    <property type="entry name" value="Rhs_assc_core"/>
</dbReference>
<evidence type="ECO:0000256" key="1">
    <source>
        <dbReference type="SAM" id="MobiDB-lite"/>
    </source>
</evidence>
<dbReference type="SUPFAM" id="SSF56399">
    <property type="entry name" value="ADP-ribosylation"/>
    <property type="match status" value="1"/>
</dbReference>
<dbReference type="PANTHER" id="PTHR32305:SF15">
    <property type="entry name" value="PROTEIN RHSA-RELATED"/>
    <property type="match status" value="1"/>
</dbReference>
<evidence type="ECO:0000313" key="2">
    <source>
        <dbReference type="EMBL" id="QBZ91328.1"/>
    </source>
</evidence>
<organism evidence="2 3">
    <name type="scientific">Pseudomonas viciae</name>
    <dbReference type="NCBI Taxonomy" id="2505979"/>
    <lineage>
        <taxon>Bacteria</taxon>
        <taxon>Pseudomonadati</taxon>
        <taxon>Pseudomonadota</taxon>
        <taxon>Gammaproteobacteria</taxon>
        <taxon>Pseudomonadales</taxon>
        <taxon>Pseudomonadaceae</taxon>
        <taxon>Pseudomonas</taxon>
    </lineage>
</organism>
<dbReference type="KEGG" id="pvk:EPZ47_22400"/>
<accession>A0A4P7PKC3</accession>
<dbReference type="InterPro" id="IPR031325">
    <property type="entry name" value="RHS_repeat"/>
</dbReference>
<dbReference type="EMBL" id="CP035088">
    <property type="protein sequence ID" value="QBZ91328.1"/>
    <property type="molecule type" value="Genomic_DNA"/>
</dbReference>
<dbReference type="RefSeq" id="WP_135846726.1">
    <property type="nucleotide sequence ID" value="NZ_CP035088.1"/>
</dbReference>
<protein>
    <submittedName>
        <fullName evidence="2">Sugar-binding protein</fullName>
    </submittedName>
</protein>
<proteinExistence type="predicted"/>
<dbReference type="InterPro" id="IPR050708">
    <property type="entry name" value="T6SS_VgrG/RHS"/>
</dbReference>
<dbReference type="PANTHER" id="PTHR32305">
    <property type="match status" value="1"/>
</dbReference>
<dbReference type="Proteomes" id="UP000296468">
    <property type="component" value="Chromosome"/>
</dbReference>
<dbReference type="Gene3D" id="2.180.10.10">
    <property type="entry name" value="RHS repeat-associated core"/>
    <property type="match status" value="1"/>
</dbReference>
<dbReference type="OrthoDB" id="5862074at2"/>
<name>A0A4P7PKC3_9PSED</name>
<sequence length="1612" mass="179719">MTASTAVHSNAFNFMSFIQTGVDPRTGFYTVSLSLPELFSHSLRGPSVPLTLNYNPLNLTDSGYGKGWNLALSQYTPSTQVVSVYSGQTFKVTGPYEGVANRKRMKEQKIEDFQFYQLPGDQFKIVHKAGLVEILELRGASPQVAVPVRMYSPQGHEITLEYMTVGSGEPMLSAIRDSGGLLLQVTRHLITNAVKIGFRIVNGSPLAEVVLSMKSDRVDRITLPTTENAGWRFKYNPEKDLTCIREVWTPLGAHETVMYNDTGHGFPGAGNEQRKLPRVTDHITDPGGGQRPIVVKYTYGADGHNFLGYGSGIGWTEDHLDNLYKELDPYEYESTETLMVGTNAVRSVTRRFNRFHLLVSETTLQGTHKQTQKTRYYADDDDTLSFDAQPRQCQLPKEAITRWELTDDARKWREDVERSEYDIHGNQTLSVQASGVAEASSYYPAGGVPDKCPKDPYGFVRHVEHTTIIPATDPELVPDLQAGAPTLRTRYSYKTLPALDKSAISEVSVIMTEESLHQMVGQTEVLLETSALDYFDTPDDPLLHGLEKLKTLTMVGGGRNYVSTTGYEYRVKTDEDKSENNKINNANEVLLGETVFATTETLTGHDGLVKVITAERSLLNGEPLLTQDKDIRIRTTYDALVRVLTETVAPDDPTYAATRAYTYRLVRPTDDGQEPSTGQAFQEVENVKKIKTRTWFDGLNRAVREEQQDADFSNGAYRDIYRATYNALGQLTEEQEIDWLELQPLPLKTTYTFDDWGQQSSSTDPAGVTQHTVEDPIAFTKTEWTQGMGQTVTTNNRLEKPVKVQRFDLAENSISLHSYLYDGLGRTVQEENAAGYKTSYTYDVFDRMLETTLPTTDKVVREYAGHSRGDLPTSIKVGATELGTQAFDSLERITLSTTGGRVTRHEYDTTYSKANRVIQPSGDVIHYEYAYELTDEPLTRNAVAGEETISRLNAVPTPIKATYDYDSQNARLLSSSELDIELERTYDVQGEIKTETRTVTEVADPYEMVYVHSRLGRLIRYQDVTEQVQLFDYDLTNGRLTYTQLGQVGTDGYIRSDFTYNDQGLMKRIATVDSANSSAVIDLEYDALGRETLREFNLNGSKSWLKQVWNGLDQIVQRELSEGASQGDTLLRNETYRYELRGRLEEYRCEGPQSPVDPFGNRMTRQMFFFDALDNHEEVRTTFIKGQTTESNTARFEYSGPDPVQLTRVTNSHADYPNIELEYDANGNLIKDEEGRSLSYDLLSRLVEVSGPDSEVSRFYAYDGGDQLSASGSDTHREQQFYRDGKPVNSVSPTQSRTYLSADGVTLAERQEGASPKSLILAGDGSGSVLREVEGGEVTEIAYSAYGYRDATQVVASHPGYNGEVRDETGWYLLGNGYRAFNPLLMRFHSPDSWSPFGDGGVNAYAYCDGDPISFTDPTGHVIYKIPLSFTRGSSSGGIAPSIRTTAAAADATARAGNPVMVLKIGDAPRTANVPTVPPSTPGTPAPGVLFGGQNMLDQTRGISKPEVPPVATPSPPSRAQKLYEIKKMARDAARNAETTARNTARETENIAKQAARNSAINAARTKEQQQLFTSYTRALNNEDTLWNLETYFRLARRTEELGAQLRGVRRK</sequence>
<dbReference type="NCBIfam" id="TIGR01643">
    <property type="entry name" value="YD_repeat_2x"/>
    <property type="match status" value="1"/>
</dbReference>
<evidence type="ECO:0000313" key="3">
    <source>
        <dbReference type="Proteomes" id="UP000296468"/>
    </source>
</evidence>
<reference evidence="2 3" key="1">
    <citation type="journal article" date="2019" name="Front. Microbiol.">
        <title>In silico and Genetic Analyses of Cyclic Lipopeptide Synthetic Gene Clusters in Pseudomonas sp. 11K1.</title>
        <authorList>
            <person name="Zhao H."/>
            <person name="Liu Y.P."/>
            <person name="Zhang L.Q."/>
        </authorList>
    </citation>
    <scope>NUCLEOTIDE SEQUENCE [LARGE SCALE GENOMIC DNA]</scope>
    <source>
        <strain evidence="2 3">11K1</strain>
    </source>
</reference>
<dbReference type="InterPro" id="IPR006530">
    <property type="entry name" value="YD"/>
</dbReference>
<dbReference type="NCBIfam" id="TIGR03696">
    <property type="entry name" value="Rhs_assc_core"/>
    <property type="match status" value="1"/>
</dbReference>
<feature type="region of interest" description="Disordered" evidence="1">
    <location>
        <begin position="1537"/>
        <end position="1563"/>
    </location>
</feature>